<reference evidence="1 2" key="1">
    <citation type="journal article" date="2014" name="Environ. Microbiol.">
        <title>Contrasting genomic patterns and infection strategies of two co-existing Bacteroidetes podovirus genera.</title>
        <authorList>
            <person name="Holmfeldt K."/>
            <person name="Howard-Varona C."/>
            <person name="Solonenko N."/>
            <person name="Sullivan M.B."/>
        </authorList>
    </citation>
    <scope>NUCLEOTIDE SEQUENCE [LARGE SCALE GENOMIC DNA]</scope>
    <source>
        <strain evidence="1 2">18</strain>
    </source>
</reference>
<dbReference type="AlphaFoldDB" id="A0AAU8RUT5"/>
<gene>
    <name evidence="1" type="ORF">M666_13660</name>
</gene>
<evidence type="ECO:0000313" key="1">
    <source>
        <dbReference type="EMBL" id="AIZ42527.1"/>
    </source>
</evidence>
<organism evidence="1 2">
    <name type="scientific">Cellulophaga baltica 18</name>
    <dbReference type="NCBI Taxonomy" id="1348584"/>
    <lineage>
        <taxon>Bacteria</taxon>
        <taxon>Pseudomonadati</taxon>
        <taxon>Bacteroidota</taxon>
        <taxon>Flavobacteriia</taxon>
        <taxon>Flavobacteriales</taxon>
        <taxon>Flavobacteriaceae</taxon>
        <taxon>Cellulophaga</taxon>
    </lineage>
</organism>
<accession>A0AAU8RUT5</accession>
<proteinExistence type="predicted"/>
<dbReference type="GeneID" id="78061783"/>
<dbReference type="EMBL" id="CP009976">
    <property type="protein sequence ID" value="AIZ42527.1"/>
    <property type="molecule type" value="Genomic_DNA"/>
</dbReference>
<protein>
    <submittedName>
        <fullName evidence="1">Uncharacterized protein</fullName>
    </submittedName>
</protein>
<name>A0AAU8RUT5_9FLAO</name>
<dbReference type="RefSeq" id="WP_029446317.1">
    <property type="nucleotide sequence ID" value="NZ_CP009976.1"/>
</dbReference>
<dbReference type="KEGG" id="cbat:M666_13660"/>
<dbReference type="Proteomes" id="UP000030786">
    <property type="component" value="Chromosome"/>
</dbReference>
<sequence length="305" mass="35073">MPPLTIKFQCFIPNSLGKPIFDYFKNQKHFNKIKNRAEFTKKLKALDSNGYTWLPEPGGSITDNYFATDNIDLHDESLFHDTRLGFHMQIEAEKIGDFSYMDNVFEHAKHGNGWGGVNSQHSGESHQVKAYIKREPVSYIDTGTAFMESGDYIYTGICKDKIAAKRSKEEPLTMNFENKLLGTYFHQSGAIIPKDSTVFKISASAGYPFAEPLSPNIDFELEIQLTKNLTSRNITINISGWHNDFPAYELIIGNEIVYNHNPAKFGYTGPTPRNLTKSREFNFSKWIRLEDWEVRDIDKRTKFER</sequence>
<evidence type="ECO:0000313" key="2">
    <source>
        <dbReference type="Proteomes" id="UP000030786"/>
    </source>
</evidence>